<protein>
    <submittedName>
        <fullName evidence="6">Thiol:disulfide interchange protein</fullName>
    </submittedName>
</protein>
<reference evidence="6 9" key="1">
    <citation type="submission" date="2021-11" db="EMBL/GenBank/DDBJ databases">
        <title>Draft genome sequence of Capnocytophaga sp. strain KC07075 isolated from cat oral cavity.</title>
        <authorList>
            <person name="Suzuki M."/>
            <person name="Imaoka K."/>
            <person name="Kimura M."/>
            <person name="Morikawa S."/>
            <person name="Maeda K."/>
        </authorList>
    </citation>
    <scope>NUCLEOTIDE SEQUENCE</scope>
    <source>
        <strain evidence="6">KC07075</strain>
        <strain evidence="7 9">KC07079</strain>
    </source>
</reference>
<dbReference type="PROSITE" id="PS51257">
    <property type="entry name" value="PROKAR_LIPOPROTEIN"/>
    <property type="match status" value="1"/>
</dbReference>
<dbReference type="InterPro" id="IPR036249">
    <property type="entry name" value="Thioredoxin-like_sf"/>
</dbReference>
<evidence type="ECO:0000256" key="4">
    <source>
        <dbReference type="ARBA" id="ARBA00023284"/>
    </source>
</evidence>
<proteinExistence type="predicted"/>
<dbReference type="Pfam" id="PF14289">
    <property type="entry name" value="DUF4369"/>
    <property type="match status" value="1"/>
</dbReference>
<dbReference type="GO" id="GO:0017004">
    <property type="term" value="P:cytochrome complex assembly"/>
    <property type="evidence" value="ECO:0007669"/>
    <property type="project" value="UniProtKB-KW"/>
</dbReference>
<dbReference type="Proteomes" id="UP001208692">
    <property type="component" value="Unassembled WGS sequence"/>
</dbReference>
<keyword evidence="4" id="KW-0676">Redox-active center</keyword>
<evidence type="ECO:0000313" key="9">
    <source>
        <dbReference type="Proteomes" id="UP001208692"/>
    </source>
</evidence>
<evidence type="ECO:0000256" key="1">
    <source>
        <dbReference type="ARBA" id="ARBA00004196"/>
    </source>
</evidence>
<gene>
    <name evidence="6" type="ORF">RCZ15_05040</name>
    <name evidence="7" type="ORF">RCZ16_00800</name>
</gene>
<keyword evidence="9" id="KW-1185">Reference proteome</keyword>
<dbReference type="InterPro" id="IPR000866">
    <property type="entry name" value="AhpC/TSA"/>
</dbReference>
<dbReference type="AlphaFoldDB" id="A0AAV5AQC3"/>
<evidence type="ECO:0000313" key="6">
    <source>
        <dbReference type="EMBL" id="GJM49529.1"/>
    </source>
</evidence>
<name>A0AAV5AQC3_9FLAO</name>
<accession>A0AAV5AQC3</accession>
<comment type="caution">
    <text evidence="6">The sequence shown here is derived from an EMBL/GenBank/DDBJ whole genome shotgun (WGS) entry which is preliminary data.</text>
</comment>
<keyword evidence="2" id="KW-0201">Cytochrome c-type biogenesis</keyword>
<dbReference type="InterPro" id="IPR025380">
    <property type="entry name" value="DUF4369"/>
</dbReference>
<evidence type="ECO:0000313" key="7">
    <source>
        <dbReference type="EMBL" id="GJM51762.1"/>
    </source>
</evidence>
<organism evidence="6 8">
    <name type="scientific">Capnocytophaga catalasegens</name>
    <dbReference type="NCBI Taxonomy" id="1004260"/>
    <lineage>
        <taxon>Bacteria</taxon>
        <taxon>Pseudomonadati</taxon>
        <taxon>Bacteroidota</taxon>
        <taxon>Flavobacteriia</taxon>
        <taxon>Flavobacteriales</taxon>
        <taxon>Flavobacteriaceae</taxon>
        <taxon>Capnocytophaga</taxon>
    </lineage>
</organism>
<dbReference type="Proteomes" id="UP001207736">
    <property type="component" value="Unassembled WGS sequence"/>
</dbReference>
<dbReference type="GO" id="GO:0016491">
    <property type="term" value="F:oxidoreductase activity"/>
    <property type="evidence" value="ECO:0007669"/>
    <property type="project" value="InterPro"/>
</dbReference>
<dbReference type="PANTHER" id="PTHR42852">
    <property type="entry name" value="THIOL:DISULFIDE INTERCHANGE PROTEIN DSBE"/>
    <property type="match status" value="1"/>
</dbReference>
<dbReference type="RefSeq" id="WP_264846657.1">
    <property type="nucleotide sequence ID" value="NZ_BPMA01000027.1"/>
</dbReference>
<sequence length="327" mass="37935">MTRKIFTLLGIALGIVSCQKNTSQYVINGEIPSDIKGKVYLMQYKNREFIPVDSTEISQGKFHFKGSTNEPMVYTLQLNSLRKRTFFFLENTPIEVKLNSEWDIEYITGSENTRFFRECQQLNKDKALNVEHLLQTHNNSPVTAYFLATKSYLYEYQSLKSLREKLSNSLNTYTYVVELDNLIEQLEKLQPGNPAPDIIAQTPQGTTIRLSDLKGKIVLVDFWASWCPDCRKENPLLVELYNQYKDRNFTILGISLDSDYQSWLKAIEKDRLTWHHGLVEGNWKADAPQTYAIRWLPTSILIDKNGIIVSRTIHSPELVPHIERLYE</sequence>
<dbReference type="InterPro" id="IPR050553">
    <property type="entry name" value="Thioredoxin_ResA/DsbE_sf"/>
</dbReference>
<dbReference type="EMBL" id="BQKA01000010">
    <property type="protein sequence ID" value="GJM49529.1"/>
    <property type="molecule type" value="Genomic_DNA"/>
</dbReference>
<evidence type="ECO:0000259" key="5">
    <source>
        <dbReference type="PROSITE" id="PS51352"/>
    </source>
</evidence>
<dbReference type="EMBL" id="BQKB01000003">
    <property type="protein sequence ID" value="GJM51762.1"/>
    <property type="molecule type" value="Genomic_DNA"/>
</dbReference>
<keyword evidence="3" id="KW-1015">Disulfide bond</keyword>
<dbReference type="CDD" id="cd02966">
    <property type="entry name" value="TlpA_like_family"/>
    <property type="match status" value="1"/>
</dbReference>
<dbReference type="InterPro" id="IPR013766">
    <property type="entry name" value="Thioredoxin_domain"/>
</dbReference>
<dbReference type="GO" id="GO:0016209">
    <property type="term" value="F:antioxidant activity"/>
    <property type="evidence" value="ECO:0007669"/>
    <property type="project" value="InterPro"/>
</dbReference>
<feature type="domain" description="Thioredoxin" evidence="5">
    <location>
        <begin position="189"/>
        <end position="327"/>
    </location>
</feature>
<comment type="subcellular location">
    <subcellularLocation>
        <location evidence="1">Cell envelope</location>
    </subcellularLocation>
</comment>
<evidence type="ECO:0000313" key="8">
    <source>
        <dbReference type="Proteomes" id="UP001207736"/>
    </source>
</evidence>
<dbReference type="PANTHER" id="PTHR42852:SF6">
    <property type="entry name" value="THIOL:DISULFIDE INTERCHANGE PROTEIN DSBE"/>
    <property type="match status" value="1"/>
</dbReference>
<dbReference type="PROSITE" id="PS51352">
    <property type="entry name" value="THIOREDOXIN_2"/>
    <property type="match status" value="1"/>
</dbReference>
<evidence type="ECO:0000256" key="3">
    <source>
        <dbReference type="ARBA" id="ARBA00023157"/>
    </source>
</evidence>
<dbReference type="GO" id="GO:0030313">
    <property type="term" value="C:cell envelope"/>
    <property type="evidence" value="ECO:0007669"/>
    <property type="project" value="UniProtKB-SubCell"/>
</dbReference>
<evidence type="ECO:0000256" key="2">
    <source>
        <dbReference type="ARBA" id="ARBA00022748"/>
    </source>
</evidence>
<dbReference type="Pfam" id="PF00578">
    <property type="entry name" value="AhpC-TSA"/>
    <property type="match status" value="1"/>
</dbReference>
<dbReference type="Gene3D" id="3.40.30.10">
    <property type="entry name" value="Glutaredoxin"/>
    <property type="match status" value="1"/>
</dbReference>
<dbReference type="SUPFAM" id="SSF52833">
    <property type="entry name" value="Thioredoxin-like"/>
    <property type="match status" value="1"/>
</dbReference>